<dbReference type="AlphaFoldDB" id="A0A810NBB7"/>
<comment type="similarity">
    <text evidence="3">Belongs to the ABC transporter superfamily.</text>
</comment>
<proteinExistence type="inferred from homology"/>
<keyword evidence="9 11" id="KW-1133">Transmembrane helix</keyword>
<dbReference type="InterPro" id="IPR000515">
    <property type="entry name" value="MetI-like"/>
</dbReference>
<dbReference type="PANTHER" id="PTHR43297:SF2">
    <property type="entry name" value="DIPEPTIDE TRANSPORT ATP-BINDING PROTEIN DPPD"/>
    <property type="match status" value="1"/>
</dbReference>
<dbReference type="Pfam" id="PF00528">
    <property type="entry name" value="BPD_transp_1"/>
    <property type="match status" value="1"/>
</dbReference>
<dbReference type="SUPFAM" id="SSF161098">
    <property type="entry name" value="MetI-like"/>
    <property type="match status" value="1"/>
</dbReference>
<feature type="transmembrane region" description="Helical" evidence="11">
    <location>
        <begin position="34"/>
        <end position="53"/>
    </location>
</feature>
<feature type="domain" description="ABC transporter" evidence="13">
    <location>
        <begin position="347"/>
        <end position="586"/>
    </location>
</feature>
<dbReference type="InterPro" id="IPR017871">
    <property type="entry name" value="ABC_transporter-like_CS"/>
</dbReference>
<evidence type="ECO:0000256" key="1">
    <source>
        <dbReference type="ARBA" id="ARBA00004141"/>
    </source>
</evidence>
<feature type="transmembrane region" description="Helical" evidence="11">
    <location>
        <begin position="186"/>
        <end position="206"/>
    </location>
</feature>
<dbReference type="SUPFAM" id="SSF52540">
    <property type="entry name" value="P-loop containing nucleoside triphosphate hydrolases"/>
    <property type="match status" value="1"/>
</dbReference>
<dbReference type="PROSITE" id="PS50928">
    <property type="entry name" value="ABC_TM1"/>
    <property type="match status" value="1"/>
</dbReference>
<evidence type="ECO:0000256" key="5">
    <source>
        <dbReference type="ARBA" id="ARBA00022475"/>
    </source>
</evidence>
<dbReference type="InterPro" id="IPR027417">
    <property type="entry name" value="P-loop_NTPase"/>
</dbReference>
<evidence type="ECO:0000256" key="12">
    <source>
        <dbReference type="SAM" id="MobiDB-lite"/>
    </source>
</evidence>
<dbReference type="Gene3D" id="1.10.3720.10">
    <property type="entry name" value="MetI-like"/>
    <property type="match status" value="1"/>
</dbReference>
<keyword evidence="16" id="KW-1185">Reference proteome</keyword>
<feature type="transmembrane region" description="Helical" evidence="11">
    <location>
        <begin position="157"/>
        <end position="174"/>
    </location>
</feature>
<dbReference type="InterPro" id="IPR013563">
    <property type="entry name" value="Oligopep_ABC_C"/>
</dbReference>
<comment type="subcellular location">
    <subcellularLocation>
        <location evidence="11">Cell membrane</location>
        <topology evidence="11">Multi-pass membrane protein</topology>
    </subcellularLocation>
    <subcellularLocation>
        <location evidence="2">Cell membrane</location>
        <topology evidence="2">Peripheral membrane protein</topology>
    </subcellularLocation>
    <subcellularLocation>
        <location evidence="1">Membrane</location>
        <topology evidence="1">Multi-pass membrane protein</topology>
    </subcellularLocation>
</comment>
<dbReference type="InterPro" id="IPR003439">
    <property type="entry name" value="ABC_transporter-like_ATP-bd"/>
</dbReference>
<gene>
    <name evidence="15" type="ORF">Prubr_58640</name>
</gene>
<dbReference type="PROSITE" id="PS50893">
    <property type="entry name" value="ABC_TRANSPORTER_2"/>
    <property type="match status" value="1"/>
</dbReference>
<dbReference type="GO" id="GO:0015833">
    <property type="term" value="P:peptide transport"/>
    <property type="evidence" value="ECO:0007669"/>
    <property type="project" value="InterPro"/>
</dbReference>
<keyword evidence="6 11" id="KW-0812">Transmembrane</keyword>
<sequence length="668" mass="68478">MTPLSARRLAGRMRRLAAAPTAGLWRRLPAGARIAAFVVAGLVLLAVVGPAVAPYPATRNLTGPLAAPPDAAHWFGTDVYGRDVLSRIIHGTRVSVVAGLVTPLLALAAGTVVGAAAALAPGPLRRVLEWLLDLLVTFPGIVLAVALAALLSPGLPTTVVVLSVLFAPAVARVVRAAVVAEYGKDYVLVGRFMGAGPAWLLAHHVARNVAGPVLVFTSSLAGTAVLTEASLSFLGLSVQPPTPSWGNVVNDGRDLMASGGWWVTTFAGLATLVAVLALSVLADGLAAALGTTAPGETARAGGAVAAGPGGAPARSRRPSTPESPGPAAPAGPRATVPARRGEPLLAVRDLGIRFPAAHGGAEILSGVSFDVHPGESVGLVGESGSGKSLTTLAVMGLLPAGARVTGSIRFAGRELTTMPARERRKLLGTGLAMVYQDALSALNPGMRVGTQLRQVCRHSGRHRPADLLRRVHLDPGRTLSAYPHQLSGGQRQRVLIAMALAGDPALLLADEPTTALDVTLQAEIAGLLRELTAGRGLSMLLVSHDLAFVAQLTSRINVMYAGEIVEAGPVAPVLAGPRHRYLGALATAITSLERGVRADRPLTGAVPQPGRWPAGCRFSGRCPYATARCRDTAPVWAGDGERGFACHHPAGLPVGPQPVALTGGGEVR</sequence>
<dbReference type="Pfam" id="PF08352">
    <property type="entry name" value="oligo_HPY"/>
    <property type="match status" value="1"/>
</dbReference>
<evidence type="ECO:0000256" key="7">
    <source>
        <dbReference type="ARBA" id="ARBA00022741"/>
    </source>
</evidence>
<comment type="similarity">
    <text evidence="11">Belongs to the binding-protein-dependent transport system permease family.</text>
</comment>
<feature type="transmembrane region" description="Helical" evidence="11">
    <location>
        <begin position="259"/>
        <end position="282"/>
    </location>
</feature>
<reference evidence="15" key="1">
    <citation type="submission" date="2020-08" db="EMBL/GenBank/DDBJ databases">
        <title>Whole genome shotgun sequence of Polymorphospora rubra NBRC 101157.</title>
        <authorList>
            <person name="Komaki H."/>
            <person name="Tamura T."/>
        </authorList>
    </citation>
    <scope>NUCLEOTIDE SEQUENCE</scope>
    <source>
        <strain evidence="15">NBRC 101157</strain>
    </source>
</reference>
<dbReference type="GO" id="GO:0055085">
    <property type="term" value="P:transmembrane transport"/>
    <property type="evidence" value="ECO:0007669"/>
    <property type="project" value="InterPro"/>
</dbReference>
<dbReference type="InterPro" id="IPR035906">
    <property type="entry name" value="MetI-like_sf"/>
</dbReference>
<evidence type="ECO:0000259" key="13">
    <source>
        <dbReference type="PROSITE" id="PS50893"/>
    </source>
</evidence>
<dbReference type="CDD" id="cd03257">
    <property type="entry name" value="ABC_NikE_OppD_transporters"/>
    <property type="match status" value="1"/>
</dbReference>
<dbReference type="InterPro" id="IPR050388">
    <property type="entry name" value="ABC_Ni/Peptide_Import"/>
</dbReference>
<evidence type="ECO:0000256" key="11">
    <source>
        <dbReference type="RuleBase" id="RU363032"/>
    </source>
</evidence>
<dbReference type="GO" id="GO:0005524">
    <property type="term" value="F:ATP binding"/>
    <property type="evidence" value="ECO:0007669"/>
    <property type="project" value="UniProtKB-KW"/>
</dbReference>
<feature type="compositionally biased region" description="Low complexity" evidence="12">
    <location>
        <begin position="297"/>
        <end position="306"/>
    </location>
</feature>
<keyword evidence="7" id="KW-0547">Nucleotide-binding</keyword>
<dbReference type="PROSITE" id="PS00211">
    <property type="entry name" value="ABC_TRANSPORTER_1"/>
    <property type="match status" value="1"/>
</dbReference>
<organism evidence="15 16">
    <name type="scientific">Polymorphospora rubra</name>
    <dbReference type="NCBI Taxonomy" id="338584"/>
    <lineage>
        <taxon>Bacteria</taxon>
        <taxon>Bacillati</taxon>
        <taxon>Actinomycetota</taxon>
        <taxon>Actinomycetes</taxon>
        <taxon>Micromonosporales</taxon>
        <taxon>Micromonosporaceae</taxon>
        <taxon>Polymorphospora</taxon>
    </lineage>
</organism>
<evidence type="ECO:0000256" key="8">
    <source>
        <dbReference type="ARBA" id="ARBA00022840"/>
    </source>
</evidence>
<keyword evidence="10 11" id="KW-0472">Membrane</keyword>
<evidence type="ECO:0000256" key="3">
    <source>
        <dbReference type="ARBA" id="ARBA00005417"/>
    </source>
</evidence>
<dbReference type="NCBIfam" id="TIGR01727">
    <property type="entry name" value="oligo_HPY"/>
    <property type="match status" value="1"/>
</dbReference>
<feature type="domain" description="ABC transmembrane type-1" evidence="14">
    <location>
        <begin position="92"/>
        <end position="282"/>
    </location>
</feature>
<dbReference type="PANTHER" id="PTHR43297">
    <property type="entry name" value="OLIGOPEPTIDE TRANSPORT ATP-BINDING PROTEIN APPD"/>
    <property type="match status" value="1"/>
</dbReference>
<evidence type="ECO:0000256" key="9">
    <source>
        <dbReference type="ARBA" id="ARBA00022989"/>
    </source>
</evidence>
<feature type="transmembrane region" description="Helical" evidence="11">
    <location>
        <begin position="212"/>
        <end position="238"/>
    </location>
</feature>
<evidence type="ECO:0000256" key="2">
    <source>
        <dbReference type="ARBA" id="ARBA00004202"/>
    </source>
</evidence>
<dbReference type="GO" id="GO:0016887">
    <property type="term" value="F:ATP hydrolysis activity"/>
    <property type="evidence" value="ECO:0007669"/>
    <property type="project" value="InterPro"/>
</dbReference>
<evidence type="ECO:0000256" key="10">
    <source>
        <dbReference type="ARBA" id="ARBA00023136"/>
    </source>
</evidence>
<protein>
    <submittedName>
        <fullName evidence="15">ABC transporter</fullName>
    </submittedName>
</protein>
<keyword evidence="5" id="KW-1003">Cell membrane</keyword>
<evidence type="ECO:0000256" key="4">
    <source>
        <dbReference type="ARBA" id="ARBA00022448"/>
    </source>
</evidence>
<keyword evidence="4 11" id="KW-0813">Transport</keyword>
<feature type="transmembrane region" description="Helical" evidence="11">
    <location>
        <begin position="96"/>
        <end position="119"/>
    </location>
</feature>
<dbReference type="Pfam" id="PF00005">
    <property type="entry name" value="ABC_tran"/>
    <property type="match status" value="1"/>
</dbReference>
<dbReference type="InterPro" id="IPR003593">
    <property type="entry name" value="AAA+_ATPase"/>
</dbReference>
<dbReference type="Proteomes" id="UP000680866">
    <property type="component" value="Chromosome"/>
</dbReference>
<evidence type="ECO:0000256" key="6">
    <source>
        <dbReference type="ARBA" id="ARBA00022692"/>
    </source>
</evidence>
<feature type="region of interest" description="Disordered" evidence="12">
    <location>
        <begin position="297"/>
        <end position="339"/>
    </location>
</feature>
<dbReference type="EMBL" id="AP023359">
    <property type="protein sequence ID" value="BCJ68843.1"/>
    <property type="molecule type" value="Genomic_DNA"/>
</dbReference>
<feature type="transmembrane region" description="Helical" evidence="11">
    <location>
        <begin position="131"/>
        <end position="151"/>
    </location>
</feature>
<dbReference type="KEGG" id="pry:Prubr_58640"/>
<evidence type="ECO:0000313" key="16">
    <source>
        <dbReference type="Proteomes" id="UP000680866"/>
    </source>
</evidence>
<dbReference type="Gene3D" id="3.40.50.300">
    <property type="entry name" value="P-loop containing nucleotide triphosphate hydrolases"/>
    <property type="match status" value="1"/>
</dbReference>
<dbReference type="SMART" id="SM00382">
    <property type="entry name" value="AAA"/>
    <property type="match status" value="1"/>
</dbReference>
<keyword evidence="8" id="KW-0067">ATP-binding</keyword>
<dbReference type="CDD" id="cd06261">
    <property type="entry name" value="TM_PBP2"/>
    <property type="match status" value="1"/>
</dbReference>
<dbReference type="GO" id="GO:0005886">
    <property type="term" value="C:plasma membrane"/>
    <property type="evidence" value="ECO:0007669"/>
    <property type="project" value="UniProtKB-SubCell"/>
</dbReference>
<dbReference type="RefSeq" id="WP_212818018.1">
    <property type="nucleotide sequence ID" value="NZ_AP023359.1"/>
</dbReference>
<evidence type="ECO:0000259" key="14">
    <source>
        <dbReference type="PROSITE" id="PS50928"/>
    </source>
</evidence>
<evidence type="ECO:0000313" key="15">
    <source>
        <dbReference type="EMBL" id="BCJ68843.1"/>
    </source>
</evidence>
<name>A0A810NBB7_9ACTN</name>
<accession>A0A810NBB7</accession>